<evidence type="ECO:0000313" key="6">
    <source>
        <dbReference type="EMBL" id="CAB4913850.1"/>
    </source>
</evidence>
<gene>
    <name evidence="3" type="ORF">UFOPK2656_00809</name>
    <name evidence="4" type="ORF">UFOPK3099_02989</name>
    <name evidence="5" type="ORF">UFOPK3267_01461</name>
    <name evidence="6" type="ORF">UFOPK3651_00392</name>
    <name evidence="7" type="ORF">UFOPK3931_02034</name>
    <name evidence="2" type="ORF">UFOPK4189_00183</name>
</gene>
<sequence>MATPAEQRRPVDHDVHTDELPDLPQRDSRIVASRWIEAPAGIRSLGDDFGEEAGYVRRIGRYLLWRAGPAVHADARYGAVRFDDFSFLLTFRLQPDGRGEGVGADRESHTRLRTWKQSLLEG</sequence>
<evidence type="ECO:0000256" key="1">
    <source>
        <dbReference type="SAM" id="MobiDB-lite"/>
    </source>
</evidence>
<reference evidence="5" key="1">
    <citation type="submission" date="2020-05" db="EMBL/GenBank/DDBJ databases">
        <authorList>
            <person name="Chiriac C."/>
            <person name="Salcher M."/>
            <person name="Ghai R."/>
            <person name="Kavagutti S V."/>
        </authorList>
    </citation>
    <scope>NUCLEOTIDE SEQUENCE</scope>
</reference>
<accession>A0A6J7C2B5</accession>
<dbReference type="EMBL" id="CAFBOL010000060">
    <property type="protein sequence ID" value="CAB4999481.1"/>
    <property type="molecule type" value="Genomic_DNA"/>
</dbReference>
<dbReference type="EMBL" id="CAFBIY010000076">
    <property type="protein sequence ID" value="CAB4851281.1"/>
    <property type="molecule type" value="Genomic_DNA"/>
</dbReference>
<feature type="region of interest" description="Disordered" evidence="1">
    <location>
        <begin position="1"/>
        <end position="23"/>
    </location>
</feature>
<dbReference type="EMBL" id="CAEZYF010000004">
    <property type="protein sequence ID" value="CAB4713223.1"/>
    <property type="molecule type" value="Genomic_DNA"/>
</dbReference>
<dbReference type="AlphaFoldDB" id="A0A6J7C2B5"/>
<dbReference type="EMBL" id="CAESGF010000001">
    <property type="protein sequence ID" value="CAB4362409.1"/>
    <property type="molecule type" value="Genomic_DNA"/>
</dbReference>
<dbReference type="EMBL" id="CAFBMT010000002">
    <property type="protein sequence ID" value="CAB4913850.1"/>
    <property type="molecule type" value="Genomic_DNA"/>
</dbReference>
<dbReference type="EMBL" id="CAFAAV010000364">
    <property type="protein sequence ID" value="CAB4836072.1"/>
    <property type="molecule type" value="Genomic_DNA"/>
</dbReference>
<evidence type="ECO:0000313" key="7">
    <source>
        <dbReference type="EMBL" id="CAB4999481.1"/>
    </source>
</evidence>
<organism evidence="5">
    <name type="scientific">freshwater metagenome</name>
    <dbReference type="NCBI Taxonomy" id="449393"/>
    <lineage>
        <taxon>unclassified sequences</taxon>
        <taxon>metagenomes</taxon>
        <taxon>ecological metagenomes</taxon>
    </lineage>
</organism>
<evidence type="ECO:0000313" key="3">
    <source>
        <dbReference type="EMBL" id="CAB4713223.1"/>
    </source>
</evidence>
<evidence type="ECO:0000313" key="2">
    <source>
        <dbReference type="EMBL" id="CAB4362409.1"/>
    </source>
</evidence>
<proteinExistence type="predicted"/>
<evidence type="ECO:0000313" key="4">
    <source>
        <dbReference type="EMBL" id="CAB4836072.1"/>
    </source>
</evidence>
<protein>
    <submittedName>
        <fullName evidence="5">Unannotated protein</fullName>
    </submittedName>
</protein>
<evidence type="ECO:0000313" key="5">
    <source>
        <dbReference type="EMBL" id="CAB4851281.1"/>
    </source>
</evidence>
<name>A0A6J7C2B5_9ZZZZ</name>